<dbReference type="InterPro" id="IPR051836">
    <property type="entry name" value="Kremen_rcpt"/>
</dbReference>
<keyword evidence="2" id="KW-0812">Transmembrane</keyword>
<evidence type="ECO:0000313" key="10">
    <source>
        <dbReference type="Proteomes" id="UP000266188"/>
    </source>
</evidence>
<feature type="chain" id="PRO_5017456211" evidence="7">
    <location>
        <begin position="21"/>
        <end position="137"/>
    </location>
</feature>
<dbReference type="STRING" id="2070753.A0A3A2ZMJ0"/>
<keyword evidence="6" id="KW-0325">Glycoprotein</keyword>
<dbReference type="OrthoDB" id="2019572at2759"/>
<evidence type="ECO:0000256" key="2">
    <source>
        <dbReference type="ARBA" id="ARBA00022692"/>
    </source>
</evidence>
<name>A0A3A2ZMJ0_9EURO</name>
<protein>
    <submittedName>
        <fullName evidence="9">WSC domain protein</fullName>
    </submittedName>
</protein>
<proteinExistence type="predicted"/>
<dbReference type="PANTHER" id="PTHR24269">
    <property type="entry name" value="KREMEN PROTEIN"/>
    <property type="match status" value="1"/>
</dbReference>
<dbReference type="AlphaFoldDB" id="A0A3A2ZMJ0"/>
<keyword evidence="5" id="KW-0472">Membrane</keyword>
<organism evidence="9 10">
    <name type="scientific">Aspergillus sclerotialis</name>
    <dbReference type="NCBI Taxonomy" id="2070753"/>
    <lineage>
        <taxon>Eukaryota</taxon>
        <taxon>Fungi</taxon>
        <taxon>Dikarya</taxon>
        <taxon>Ascomycota</taxon>
        <taxon>Pezizomycotina</taxon>
        <taxon>Eurotiomycetes</taxon>
        <taxon>Eurotiomycetidae</taxon>
        <taxon>Eurotiales</taxon>
        <taxon>Aspergillaceae</taxon>
        <taxon>Aspergillus</taxon>
        <taxon>Aspergillus subgen. Polypaecilum</taxon>
    </lineage>
</organism>
<dbReference type="GO" id="GO:0005886">
    <property type="term" value="C:plasma membrane"/>
    <property type="evidence" value="ECO:0007669"/>
    <property type="project" value="TreeGrafter"/>
</dbReference>
<gene>
    <name evidence="9" type="ORF">PHISCL_08563</name>
</gene>
<evidence type="ECO:0000313" key="9">
    <source>
        <dbReference type="EMBL" id="RJE19095.1"/>
    </source>
</evidence>
<feature type="signal peptide" evidence="7">
    <location>
        <begin position="1"/>
        <end position="20"/>
    </location>
</feature>
<keyword evidence="4" id="KW-1133">Transmembrane helix</keyword>
<evidence type="ECO:0000259" key="8">
    <source>
        <dbReference type="PROSITE" id="PS51212"/>
    </source>
</evidence>
<feature type="domain" description="WSC" evidence="8">
    <location>
        <begin position="19"/>
        <end position="108"/>
    </location>
</feature>
<evidence type="ECO:0000256" key="4">
    <source>
        <dbReference type="ARBA" id="ARBA00022989"/>
    </source>
</evidence>
<keyword evidence="10" id="KW-1185">Reference proteome</keyword>
<reference evidence="10" key="1">
    <citation type="submission" date="2017-02" db="EMBL/GenBank/DDBJ databases">
        <authorList>
            <person name="Tafer H."/>
            <person name="Lopandic K."/>
        </authorList>
    </citation>
    <scope>NUCLEOTIDE SEQUENCE [LARGE SCALE GENOMIC DNA]</scope>
    <source>
        <strain evidence="10">CBS 366.77</strain>
    </source>
</reference>
<dbReference type="Proteomes" id="UP000266188">
    <property type="component" value="Unassembled WGS sequence"/>
</dbReference>
<keyword evidence="3 7" id="KW-0732">Signal</keyword>
<evidence type="ECO:0000256" key="3">
    <source>
        <dbReference type="ARBA" id="ARBA00022729"/>
    </source>
</evidence>
<dbReference type="InterPro" id="IPR002889">
    <property type="entry name" value="WSC_carb-bd"/>
</dbReference>
<comment type="subcellular location">
    <subcellularLocation>
        <location evidence="1">Membrane</location>
        <topology evidence="1">Single-pass membrane protein</topology>
    </subcellularLocation>
</comment>
<evidence type="ECO:0000256" key="7">
    <source>
        <dbReference type="SAM" id="SignalP"/>
    </source>
</evidence>
<dbReference type="PANTHER" id="PTHR24269:SF16">
    <property type="entry name" value="PROTEIN SLG1"/>
    <property type="match status" value="1"/>
</dbReference>
<dbReference type="Pfam" id="PF01822">
    <property type="entry name" value="WSC"/>
    <property type="match status" value="1"/>
</dbReference>
<evidence type="ECO:0000256" key="6">
    <source>
        <dbReference type="ARBA" id="ARBA00023180"/>
    </source>
</evidence>
<comment type="caution">
    <text evidence="9">The sequence shown here is derived from an EMBL/GenBank/DDBJ whole genome shotgun (WGS) entry which is preliminary data.</text>
</comment>
<evidence type="ECO:0000256" key="5">
    <source>
        <dbReference type="ARBA" id="ARBA00023136"/>
    </source>
</evidence>
<sequence>MFFKSLTSLTLASLLALSTAKEHACFNHPGPLQRTGDYKQTSIEVCTAICKEADYIIAGATGGNQCWCGNAIPEQSNQIPATSCDVPCNGAKDEKCGGDGFWSIWAIPASPASSTYISSLQSVVPVTNTPSAVAYNA</sequence>
<dbReference type="PROSITE" id="PS51212">
    <property type="entry name" value="WSC"/>
    <property type="match status" value="1"/>
</dbReference>
<evidence type="ECO:0000256" key="1">
    <source>
        <dbReference type="ARBA" id="ARBA00004167"/>
    </source>
</evidence>
<dbReference type="SMART" id="SM00321">
    <property type="entry name" value="WSC"/>
    <property type="match status" value="1"/>
</dbReference>
<dbReference type="EMBL" id="MVGC01000449">
    <property type="protein sequence ID" value="RJE19095.1"/>
    <property type="molecule type" value="Genomic_DNA"/>
</dbReference>
<accession>A0A3A2ZMJ0</accession>